<dbReference type="Gene3D" id="3.30.572.10">
    <property type="entry name" value="Thymidylate synthase/dCMP hydroxymethylase domain"/>
    <property type="match status" value="1"/>
</dbReference>
<evidence type="ECO:0000313" key="2">
    <source>
        <dbReference type="EMBL" id="GAG71263.1"/>
    </source>
</evidence>
<feature type="non-terminal residue" evidence="2">
    <location>
        <position position="1"/>
    </location>
</feature>
<organism evidence="2">
    <name type="scientific">marine sediment metagenome</name>
    <dbReference type="NCBI Taxonomy" id="412755"/>
    <lineage>
        <taxon>unclassified sequences</taxon>
        <taxon>metagenomes</taxon>
        <taxon>ecological metagenomes</taxon>
    </lineage>
</organism>
<evidence type="ECO:0000259" key="1">
    <source>
        <dbReference type="Pfam" id="PF14251"/>
    </source>
</evidence>
<name>X1AEW4_9ZZZZ</name>
<gene>
    <name evidence="2" type="ORF">S01H4_18656</name>
</gene>
<reference evidence="2" key="1">
    <citation type="journal article" date="2014" name="Front. Microbiol.">
        <title>High frequency of phylogenetically diverse reductive dehalogenase-homologous genes in deep subseafloor sedimentary metagenomes.</title>
        <authorList>
            <person name="Kawai M."/>
            <person name="Futagami T."/>
            <person name="Toyoda A."/>
            <person name="Takaki Y."/>
            <person name="Nishi S."/>
            <person name="Hori S."/>
            <person name="Arai W."/>
            <person name="Tsubouchi T."/>
            <person name="Morono Y."/>
            <person name="Uchiyama I."/>
            <person name="Ito T."/>
            <person name="Fujiyama A."/>
            <person name="Inagaki F."/>
            <person name="Takami H."/>
        </authorList>
    </citation>
    <scope>NUCLEOTIDE SEQUENCE</scope>
    <source>
        <strain evidence="2">Expedition CK06-06</strain>
    </source>
</reference>
<dbReference type="AlphaFoldDB" id="X1AEW4"/>
<dbReference type="SUPFAM" id="SSF55831">
    <property type="entry name" value="Thymidylate synthase/dCMP hydroxymethylase"/>
    <property type="match status" value="1"/>
</dbReference>
<sequence>GLAAIQKEIAEGLEIETGILTIISDSAHIYNNYYAQVENILEKHRDWKPSYDDPYGFYIIKLADKKIVVTHLHPQTKQELEIFKGKTAKEIRLQLAAQNQFDTYHAIYLGSELARAQSCLEEGKNYIQDQLDEL</sequence>
<dbReference type="EMBL" id="BART01008272">
    <property type="protein sequence ID" value="GAG71263.1"/>
    <property type="molecule type" value="Genomic_DNA"/>
</dbReference>
<proteinExistence type="predicted"/>
<dbReference type="InterPro" id="IPR036926">
    <property type="entry name" value="Thymidate_synth/dCMP_Mease_sf"/>
</dbReference>
<dbReference type="InterPro" id="IPR025595">
    <property type="entry name" value="PterinBD-DUF4346"/>
</dbReference>
<protein>
    <recommendedName>
        <fullName evidence="1">DUF4346 domain-containing protein</fullName>
    </recommendedName>
</protein>
<feature type="domain" description="DUF4346" evidence="1">
    <location>
        <begin position="53"/>
        <end position="129"/>
    </location>
</feature>
<dbReference type="Pfam" id="PF14251">
    <property type="entry name" value="PterinBD-DUF4346"/>
    <property type="match status" value="1"/>
</dbReference>
<accession>X1AEW4</accession>
<comment type="caution">
    <text evidence="2">The sequence shown here is derived from an EMBL/GenBank/DDBJ whole genome shotgun (WGS) entry which is preliminary data.</text>
</comment>